<dbReference type="AlphaFoldDB" id="A0AAN5DAF9"/>
<accession>A0AAN5DAF9</accession>
<reference evidence="3" key="1">
    <citation type="submission" date="2022-10" db="EMBL/GenBank/DDBJ databases">
        <title>Genome assembly of Pristionchus species.</title>
        <authorList>
            <person name="Yoshida K."/>
            <person name="Sommer R.J."/>
        </authorList>
    </citation>
    <scope>NUCLEOTIDE SEQUENCE [LARGE SCALE GENOMIC DNA]</scope>
    <source>
        <strain evidence="3">RS5460</strain>
    </source>
</reference>
<evidence type="ECO:0000313" key="2">
    <source>
        <dbReference type="EMBL" id="GMR59898.1"/>
    </source>
</evidence>
<keyword evidence="3" id="KW-1185">Reference proteome</keyword>
<name>A0AAN5DAF9_9BILA</name>
<organism evidence="2 3">
    <name type="scientific">Pristionchus mayeri</name>
    <dbReference type="NCBI Taxonomy" id="1317129"/>
    <lineage>
        <taxon>Eukaryota</taxon>
        <taxon>Metazoa</taxon>
        <taxon>Ecdysozoa</taxon>
        <taxon>Nematoda</taxon>
        <taxon>Chromadorea</taxon>
        <taxon>Rhabditida</taxon>
        <taxon>Rhabditina</taxon>
        <taxon>Diplogasteromorpha</taxon>
        <taxon>Diplogasteroidea</taxon>
        <taxon>Neodiplogasteridae</taxon>
        <taxon>Pristionchus</taxon>
    </lineage>
</organism>
<proteinExistence type="predicted"/>
<dbReference type="EMBL" id="BTRK01000006">
    <property type="protein sequence ID" value="GMR59898.1"/>
    <property type="molecule type" value="Genomic_DNA"/>
</dbReference>
<evidence type="ECO:0000313" key="3">
    <source>
        <dbReference type="Proteomes" id="UP001328107"/>
    </source>
</evidence>
<gene>
    <name evidence="2" type="ORF">PMAYCL1PPCAC_30093</name>
</gene>
<feature type="non-terminal residue" evidence="2">
    <location>
        <position position="72"/>
    </location>
</feature>
<dbReference type="Proteomes" id="UP001328107">
    <property type="component" value="Unassembled WGS sequence"/>
</dbReference>
<feature type="compositionally biased region" description="Basic and acidic residues" evidence="1">
    <location>
        <begin position="62"/>
        <end position="72"/>
    </location>
</feature>
<protein>
    <submittedName>
        <fullName evidence="2">Uncharacterized protein</fullName>
    </submittedName>
</protein>
<sequence>IRPLTRESGQTMHFEGVERVRDSWVVDPSFSSSATTSLLSMANEELHAGGIPSSVASASTTTRHEDSSCIVV</sequence>
<feature type="non-terminal residue" evidence="2">
    <location>
        <position position="1"/>
    </location>
</feature>
<feature type="region of interest" description="Disordered" evidence="1">
    <location>
        <begin position="50"/>
        <end position="72"/>
    </location>
</feature>
<comment type="caution">
    <text evidence="2">The sequence shown here is derived from an EMBL/GenBank/DDBJ whole genome shotgun (WGS) entry which is preliminary data.</text>
</comment>
<evidence type="ECO:0000256" key="1">
    <source>
        <dbReference type="SAM" id="MobiDB-lite"/>
    </source>
</evidence>